<dbReference type="AlphaFoldDB" id="A0A8S9LST8"/>
<comment type="caution">
    <text evidence="1">The sequence shown here is derived from an EMBL/GenBank/DDBJ whole genome shotgun (WGS) entry which is preliminary data.</text>
</comment>
<reference evidence="1" key="1">
    <citation type="submission" date="2019-12" db="EMBL/GenBank/DDBJ databases">
        <title>Genome sequencing and annotation of Brassica cretica.</title>
        <authorList>
            <person name="Studholme D.J."/>
            <person name="Sarris P.F."/>
        </authorList>
    </citation>
    <scope>NUCLEOTIDE SEQUENCE</scope>
    <source>
        <strain evidence="1">PFS-102/07</strain>
        <tissue evidence="1">Leaf</tissue>
    </source>
</reference>
<accession>A0A8S9LST8</accession>
<evidence type="ECO:0000313" key="1">
    <source>
        <dbReference type="EMBL" id="KAF2610455.1"/>
    </source>
</evidence>
<name>A0A8S9LST8_BRACR</name>
<organism evidence="1">
    <name type="scientific">Brassica cretica</name>
    <name type="common">Mustard</name>
    <dbReference type="NCBI Taxonomy" id="69181"/>
    <lineage>
        <taxon>Eukaryota</taxon>
        <taxon>Viridiplantae</taxon>
        <taxon>Streptophyta</taxon>
        <taxon>Embryophyta</taxon>
        <taxon>Tracheophyta</taxon>
        <taxon>Spermatophyta</taxon>
        <taxon>Magnoliopsida</taxon>
        <taxon>eudicotyledons</taxon>
        <taxon>Gunneridae</taxon>
        <taxon>Pentapetalae</taxon>
        <taxon>rosids</taxon>
        <taxon>malvids</taxon>
        <taxon>Brassicales</taxon>
        <taxon>Brassicaceae</taxon>
        <taxon>Brassiceae</taxon>
        <taxon>Brassica</taxon>
    </lineage>
</organism>
<evidence type="ECO:0008006" key="2">
    <source>
        <dbReference type="Google" id="ProtNLM"/>
    </source>
</evidence>
<protein>
    <recommendedName>
        <fullName evidence="2">Replication factor A C-terminal domain-containing protein</fullName>
    </recommendedName>
</protein>
<dbReference type="Gene3D" id="2.40.50.140">
    <property type="entry name" value="Nucleic acid-binding proteins"/>
    <property type="match status" value="1"/>
</dbReference>
<sequence length="121" mass="13436">MSAFDVARRKPNFSLRSVKVKNVLPPNLQNIAEFLCTGVVGGIDTANGWCYISCSKCTRKLQRRLSSFACTAFHDENAVELLVTVFPVHRTADFLSFDTEITKLTNLRAGEYPTTSLVASF</sequence>
<proteinExistence type="predicted"/>
<gene>
    <name evidence="1" type="ORF">F2Q70_00011733</name>
</gene>
<dbReference type="EMBL" id="QGKY02000089">
    <property type="protein sequence ID" value="KAF2610455.1"/>
    <property type="molecule type" value="Genomic_DNA"/>
</dbReference>
<dbReference type="InterPro" id="IPR012340">
    <property type="entry name" value="NA-bd_OB-fold"/>
</dbReference>